<name>A0ACB8QBP7_9AGAM</name>
<dbReference type="EMBL" id="MU273730">
    <property type="protein sequence ID" value="KAI0028701.1"/>
    <property type="molecule type" value="Genomic_DNA"/>
</dbReference>
<reference evidence="1" key="1">
    <citation type="submission" date="2021-02" db="EMBL/GenBank/DDBJ databases">
        <authorList>
            <consortium name="DOE Joint Genome Institute"/>
            <person name="Ahrendt S."/>
            <person name="Looney B.P."/>
            <person name="Miyauchi S."/>
            <person name="Morin E."/>
            <person name="Drula E."/>
            <person name="Courty P.E."/>
            <person name="Chicoki N."/>
            <person name="Fauchery L."/>
            <person name="Kohler A."/>
            <person name="Kuo A."/>
            <person name="Labutti K."/>
            <person name="Pangilinan J."/>
            <person name="Lipzen A."/>
            <person name="Riley R."/>
            <person name="Andreopoulos W."/>
            <person name="He G."/>
            <person name="Johnson J."/>
            <person name="Barry K.W."/>
            <person name="Grigoriev I.V."/>
            <person name="Nagy L."/>
            <person name="Hibbett D."/>
            <person name="Henrissat B."/>
            <person name="Matheny P.B."/>
            <person name="Labbe J."/>
            <person name="Martin F."/>
        </authorList>
    </citation>
    <scope>NUCLEOTIDE SEQUENCE</scope>
    <source>
        <strain evidence="1">EC-137</strain>
    </source>
</reference>
<reference evidence="1" key="2">
    <citation type="journal article" date="2022" name="New Phytol.">
        <title>Evolutionary transition to the ectomycorrhizal habit in the genomes of a hyperdiverse lineage of mushroom-forming fungi.</title>
        <authorList>
            <person name="Looney B."/>
            <person name="Miyauchi S."/>
            <person name="Morin E."/>
            <person name="Drula E."/>
            <person name="Courty P.E."/>
            <person name="Kohler A."/>
            <person name="Kuo A."/>
            <person name="LaButti K."/>
            <person name="Pangilinan J."/>
            <person name="Lipzen A."/>
            <person name="Riley R."/>
            <person name="Andreopoulos W."/>
            <person name="He G."/>
            <person name="Johnson J."/>
            <person name="Nolan M."/>
            <person name="Tritt A."/>
            <person name="Barry K.W."/>
            <person name="Grigoriev I.V."/>
            <person name="Nagy L.G."/>
            <person name="Hibbett D."/>
            <person name="Henrissat B."/>
            <person name="Matheny P.B."/>
            <person name="Labbe J."/>
            <person name="Martin F.M."/>
        </authorList>
    </citation>
    <scope>NUCLEOTIDE SEQUENCE</scope>
    <source>
        <strain evidence="1">EC-137</strain>
    </source>
</reference>
<sequence>MATFRVSPFAPANETAHDLYVERLIFDGFQLGDFATGACATTVIAALCVHSLLTLRARQPRFAYALLAYVFVIYSLGLIGNSANMKWVELCFIENRDYPGGPIAYFNEQGSFVMPNLLSLGAYIVATWMQDGFLLYRFLVVFDYNWWIAIVPICVFLFSIIMSCIFLAEVNSQGAGFFSTTTVNFALGYWVGSIVTTVVLTSLIVGKLLYIRQGLRKSLGKDFDRRSPYITISAMLIESACLYTIFALPFVVLFARNDPFQNIFLPALGQVQIMAPLLIILRVAQGRSFTQRTIYNSSQAIRSGSTRQPVSVHLQMDVVTSRSTPSTAFDQAGLVESNFKSIDTKVSGSE</sequence>
<proteinExistence type="predicted"/>
<organism evidence="1 2">
    <name type="scientific">Vararia minispora EC-137</name>
    <dbReference type="NCBI Taxonomy" id="1314806"/>
    <lineage>
        <taxon>Eukaryota</taxon>
        <taxon>Fungi</taxon>
        <taxon>Dikarya</taxon>
        <taxon>Basidiomycota</taxon>
        <taxon>Agaricomycotina</taxon>
        <taxon>Agaricomycetes</taxon>
        <taxon>Russulales</taxon>
        <taxon>Lachnocladiaceae</taxon>
        <taxon>Vararia</taxon>
    </lineage>
</organism>
<evidence type="ECO:0000313" key="1">
    <source>
        <dbReference type="EMBL" id="KAI0028701.1"/>
    </source>
</evidence>
<dbReference type="Proteomes" id="UP000814128">
    <property type="component" value="Unassembled WGS sequence"/>
</dbReference>
<gene>
    <name evidence="1" type="ORF">K488DRAFT_57979</name>
</gene>
<accession>A0ACB8QBP7</accession>
<keyword evidence="2" id="KW-1185">Reference proteome</keyword>
<evidence type="ECO:0000313" key="2">
    <source>
        <dbReference type="Proteomes" id="UP000814128"/>
    </source>
</evidence>
<protein>
    <submittedName>
        <fullName evidence="1">Uncharacterized protein</fullName>
    </submittedName>
</protein>
<comment type="caution">
    <text evidence="1">The sequence shown here is derived from an EMBL/GenBank/DDBJ whole genome shotgun (WGS) entry which is preliminary data.</text>
</comment>